<accession>N6X7K8</accession>
<dbReference type="AlphaFoldDB" id="N6X7K8"/>
<dbReference type="PATRIC" id="fig|626887.3.peg.125"/>
<keyword evidence="3" id="KW-1185">Reference proteome</keyword>
<evidence type="ECO:0000256" key="1">
    <source>
        <dbReference type="SAM" id="Coils"/>
    </source>
</evidence>
<dbReference type="STRING" id="626887.J057_00669"/>
<organism evidence="2 3">
    <name type="scientific">Marinobacter nanhaiticus D15-8W</name>
    <dbReference type="NCBI Taxonomy" id="626887"/>
    <lineage>
        <taxon>Bacteria</taxon>
        <taxon>Pseudomonadati</taxon>
        <taxon>Pseudomonadota</taxon>
        <taxon>Gammaproteobacteria</taxon>
        <taxon>Pseudomonadales</taxon>
        <taxon>Marinobacteraceae</taxon>
        <taxon>Marinobacter</taxon>
    </lineage>
</organism>
<reference evidence="2 3" key="1">
    <citation type="journal article" date="2013" name="Genome Announc.">
        <title>Genome Sequence of the Polycyclic Aromatic Hydrocarbon-Degrading Bacterium Strain Marinobacter nanhaiticus D15-8WT.</title>
        <authorList>
            <person name="Cui Z."/>
            <person name="Gao W."/>
            <person name="Li Q."/>
            <person name="Xu G."/>
            <person name="Zheng L."/>
        </authorList>
    </citation>
    <scope>NUCLEOTIDE SEQUENCE [LARGE SCALE GENOMIC DNA]</scope>
    <source>
        <strain evidence="2 3">D15-8W</strain>
    </source>
</reference>
<feature type="coiled-coil region" evidence="1">
    <location>
        <begin position="92"/>
        <end position="119"/>
    </location>
</feature>
<dbReference type="RefSeq" id="WP_004578785.1">
    <property type="nucleotide sequence ID" value="NZ_AP028879.1"/>
</dbReference>
<keyword evidence="1" id="KW-0175">Coiled coil</keyword>
<protein>
    <submittedName>
        <fullName evidence="2">Uncharacterized protein</fullName>
    </submittedName>
</protein>
<sequence length="140" mass="16204">MSSMNLGQGIDNSIQQMRAMIGAMEREERHLVKQGCLNAHIHFKARKAGGPKNIMYMYEPVDSTGKRPYHHVGVDKKAQEEARGKVEREHKRQGIARRRVELERDLQELTRHLESLSRQFDWLVESASSTGKEYQFEIAI</sequence>
<dbReference type="Proteomes" id="UP000013165">
    <property type="component" value="Unassembled WGS sequence"/>
</dbReference>
<gene>
    <name evidence="2" type="ORF">J057_00669</name>
</gene>
<evidence type="ECO:0000313" key="2">
    <source>
        <dbReference type="EMBL" id="ENO17133.1"/>
    </source>
</evidence>
<evidence type="ECO:0000313" key="3">
    <source>
        <dbReference type="Proteomes" id="UP000013165"/>
    </source>
</evidence>
<name>N6X7K8_9GAMM</name>
<dbReference type="EMBL" id="APLQ01000005">
    <property type="protein sequence ID" value="ENO17133.1"/>
    <property type="molecule type" value="Genomic_DNA"/>
</dbReference>
<comment type="caution">
    <text evidence="2">The sequence shown here is derived from an EMBL/GenBank/DDBJ whole genome shotgun (WGS) entry which is preliminary data.</text>
</comment>
<proteinExistence type="predicted"/>
<dbReference type="HOGENOM" id="CLU_1832764_0_0_6"/>
<dbReference type="OrthoDB" id="10004417at2"/>